<keyword evidence="4" id="KW-0808">Transferase</keyword>
<dbReference type="InterPro" id="IPR003594">
    <property type="entry name" value="HATPase_dom"/>
</dbReference>
<sequence>MQFLPAKNKGPLLLALATLLLIALALAASSLQALREQRRSLDSHLLLAARSVHAALAGALRRRPLQDGELPLIPGAAAFMQELRAESGVHFLGVYGPEGERLVAPLFDEDAQRFQISKRMVQVMQEEGEFKGVELAGGLQLFVYGRDMGPPRLRDRLGLPGLPVPPSAGPFERPGPDRPPPRQPPLQARRVLLVGLDMSPHLATYRSFVRTALLQTSLVFFAAAGLWVLGVVLLNRRELARKTVTLERLQSRLLDNLPDGLVHLDGHGAVLAANPAAHVLLGVEEGALVGRNSLTLGSQAAALLADESDAVAHRPVRWRQQQHGERFLEVLSLTMDEAGPAGAHGHPCAVTASPGCGERLVLLRDRTELKKLEEHLSDARRLATVGVLAAGVAHEIRNPLSALRGFAQFFAKKLAGKQPEEQYANTMVSEADRLNRVVGDLLNLARPRALSPAMVDLQALGEELGHLLEQDIAAVDAVFSTDFQAQMCYADADAIKQCLLNLILNSLQALGEGREAAAPAAHPAVRLGAVSVFGTSGTAGGVEVFVQDNGPGMRESERRHAFDPFYTSKPRGAGLGLALVEKTMREHGGSARIESAPGQGTTVRLLFPFPSGEEAA</sequence>
<keyword evidence="5" id="KW-0547">Nucleotide-binding</keyword>
<keyword evidence="3" id="KW-0597">Phosphoprotein</keyword>
<proteinExistence type="predicted"/>
<evidence type="ECO:0000259" key="11">
    <source>
        <dbReference type="PROSITE" id="PS50109"/>
    </source>
</evidence>
<evidence type="ECO:0000256" key="10">
    <source>
        <dbReference type="SAM" id="Phobius"/>
    </source>
</evidence>
<dbReference type="SMART" id="SM00388">
    <property type="entry name" value="HisKA"/>
    <property type="match status" value="1"/>
</dbReference>
<evidence type="ECO:0000256" key="5">
    <source>
        <dbReference type="ARBA" id="ARBA00022741"/>
    </source>
</evidence>
<dbReference type="SUPFAM" id="SSF55785">
    <property type="entry name" value="PYP-like sensor domain (PAS domain)"/>
    <property type="match status" value="1"/>
</dbReference>
<dbReference type="HOGENOM" id="CLU_000445_89_29_7"/>
<dbReference type="Gene3D" id="1.10.287.130">
    <property type="match status" value="1"/>
</dbReference>
<dbReference type="Proteomes" id="UP000016587">
    <property type="component" value="Chromosome"/>
</dbReference>
<dbReference type="InterPro" id="IPR003661">
    <property type="entry name" value="HisK_dim/P_dom"/>
</dbReference>
<dbReference type="PANTHER" id="PTHR43065">
    <property type="entry name" value="SENSOR HISTIDINE KINASE"/>
    <property type="match status" value="1"/>
</dbReference>
<dbReference type="InterPro" id="IPR005467">
    <property type="entry name" value="His_kinase_dom"/>
</dbReference>
<keyword evidence="6 13" id="KW-0418">Kinase</keyword>
<evidence type="ECO:0000256" key="6">
    <source>
        <dbReference type="ARBA" id="ARBA00022777"/>
    </source>
</evidence>
<dbReference type="CDD" id="cd00075">
    <property type="entry name" value="HATPase"/>
    <property type="match status" value="1"/>
</dbReference>
<dbReference type="EMBL" id="CP006585">
    <property type="protein sequence ID" value="AGW13717.1"/>
    <property type="molecule type" value="Genomic_DNA"/>
</dbReference>
<feature type="region of interest" description="Disordered" evidence="9">
    <location>
        <begin position="155"/>
        <end position="185"/>
    </location>
</feature>
<reference evidence="13 14" key="1">
    <citation type="journal article" date="2013" name="J. Bacteriol.">
        <title>Roles of HynAB and Ech, the only two hydrogenases found in the model sulfate reducer Desulfovibrio gigas.</title>
        <authorList>
            <person name="Morais-Silva F.O."/>
            <person name="Santos C.I."/>
            <person name="Rodrigues R."/>
            <person name="Pereira I.A."/>
            <person name="Rodrigues-Pousada C."/>
        </authorList>
    </citation>
    <scope>NUCLEOTIDE SEQUENCE [LARGE SCALE GENOMIC DNA]</scope>
    <source>
        <strain evidence="14">ATCC 19364 / DSM 1382 / NCIMB 9332 / VKM B-1759</strain>
    </source>
</reference>
<dbReference type="GO" id="GO:0000155">
    <property type="term" value="F:phosphorelay sensor kinase activity"/>
    <property type="evidence" value="ECO:0007669"/>
    <property type="project" value="InterPro"/>
</dbReference>
<dbReference type="Pfam" id="PF02518">
    <property type="entry name" value="HATPase_c"/>
    <property type="match status" value="1"/>
</dbReference>
<dbReference type="PATRIC" id="fig|1121448.10.peg.1895"/>
<gene>
    <name evidence="13" type="ORF">DGI_1939</name>
</gene>
<feature type="domain" description="PAS" evidence="12">
    <location>
        <begin position="246"/>
        <end position="294"/>
    </location>
</feature>
<dbReference type="CDD" id="cd00082">
    <property type="entry name" value="HisKA"/>
    <property type="match status" value="1"/>
</dbReference>
<keyword evidence="10" id="KW-0812">Transmembrane</keyword>
<dbReference type="eggNOG" id="COG3852">
    <property type="taxonomic scope" value="Bacteria"/>
</dbReference>
<dbReference type="SUPFAM" id="SSF47384">
    <property type="entry name" value="Homodimeric domain of signal transducing histidine kinase"/>
    <property type="match status" value="1"/>
</dbReference>
<feature type="domain" description="Histidine kinase" evidence="11">
    <location>
        <begin position="391"/>
        <end position="611"/>
    </location>
</feature>
<keyword evidence="14" id="KW-1185">Reference proteome</keyword>
<name>T2GCT4_MEGG1</name>
<evidence type="ECO:0000256" key="9">
    <source>
        <dbReference type="SAM" id="MobiDB-lite"/>
    </source>
</evidence>
<dbReference type="GO" id="GO:0005524">
    <property type="term" value="F:ATP binding"/>
    <property type="evidence" value="ECO:0007669"/>
    <property type="project" value="UniProtKB-KW"/>
</dbReference>
<evidence type="ECO:0000256" key="7">
    <source>
        <dbReference type="ARBA" id="ARBA00022840"/>
    </source>
</evidence>
<dbReference type="Pfam" id="PF00512">
    <property type="entry name" value="HisKA"/>
    <property type="match status" value="1"/>
</dbReference>
<dbReference type="PROSITE" id="PS50112">
    <property type="entry name" value="PAS"/>
    <property type="match status" value="1"/>
</dbReference>
<comment type="catalytic activity">
    <reaction evidence="1">
        <text>ATP + protein L-histidine = ADP + protein N-phospho-L-histidine.</text>
        <dbReference type="EC" id="2.7.13.3"/>
    </reaction>
</comment>
<dbReference type="EC" id="2.7.13.3" evidence="2"/>
<dbReference type="InterPro" id="IPR035965">
    <property type="entry name" value="PAS-like_dom_sf"/>
</dbReference>
<dbReference type="PROSITE" id="PS50109">
    <property type="entry name" value="HIS_KIN"/>
    <property type="match status" value="1"/>
</dbReference>
<dbReference type="PANTHER" id="PTHR43065:SF10">
    <property type="entry name" value="PEROXIDE STRESS-ACTIVATED HISTIDINE KINASE MAK3"/>
    <property type="match status" value="1"/>
</dbReference>
<feature type="transmembrane region" description="Helical" evidence="10">
    <location>
        <begin position="212"/>
        <end position="234"/>
    </location>
</feature>
<dbReference type="PRINTS" id="PR00344">
    <property type="entry name" value="BCTRLSENSOR"/>
</dbReference>
<dbReference type="SMART" id="SM00091">
    <property type="entry name" value="PAS"/>
    <property type="match status" value="1"/>
</dbReference>
<evidence type="ECO:0000256" key="3">
    <source>
        <dbReference type="ARBA" id="ARBA00022553"/>
    </source>
</evidence>
<dbReference type="InterPro" id="IPR000014">
    <property type="entry name" value="PAS"/>
</dbReference>
<evidence type="ECO:0000313" key="13">
    <source>
        <dbReference type="EMBL" id="AGW13717.1"/>
    </source>
</evidence>
<evidence type="ECO:0000256" key="4">
    <source>
        <dbReference type="ARBA" id="ARBA00022679"/>
    </source>
</evidence>
<dbReference type="OrthoDB" id="9773941at2"/>
<evidence type="ECO:0000259" key="12">
    <source>
        <dbReference type="PROSITE" id="PS50112"/>
    </source>
</evidence>
<dbReference type="Gene3D" id="3.30.565.10">
    <property type="entry name" value="Histidine kinase-like ATPase, C-terminal domain"/>
    <property type="match status" value="1"/>
</dbReference>
<evidence type="ECO:0000256" key="1">
    <source>
        <dbReference type="ARBA" id="ARBA00000085"/>
    </source>
</evidence>
<dbReference type="AlphaFoldDB" id="T2GCT4"/>
<keyword evidence="7" id="KW-0067">ATP-binding</keyword>
<dbReference type="STRING" id="1121448.DGI_1939"/>
<dbReference type="InterPro" id="IPR036890">
    <property type="entry name" value="HATPase_C_sf"/>
</dbReference>
<dbReference type="SMART" id="SM00387">
    <property type="entry name" value="HATPase_c"/>
    <property type="match status" value="1"/>
</dbReference>
<dbReference type="Gene3D" id="3.30.450.20">
    <property type="entry name" value="PAS domain"/>
    <property type="match status" value="1"/>
</dbReference>
<protein>
    <recommendedName>
        <fullName evidence="2">histidine kinase</fullName>
        <ecNumber evidence="2">2.7.13.3</ecNumber>
    </recommendedName>
</protein>
<dbReference type="KEGG" id="dgg:DGI_1939"/>
<dbReference type="SUPFAM" id="SSF55874">
    <property type="entry name" value="ATPase domain of HSP90 chaperone/DNA topoisomerase II/histidine kinase"/>
    <property type="match status" value="1"/>
</dbReference>
<keyword evidence="8" id="KW-0902">Two-component regulatory system</keyword>
<dbReference type="InterPro" id="IPR036097">
    <property type="entry name" value="HisK_dim/P_sf"/>
</dbReference>
<reference evidence="14" key="2">
    <citation type="submission" date="2013-07" db="EMBL/GenBank/DDBJ databases">
        <authorList>
            <person name="Morais-Silva F.O."/>
            <person name="Rezende A.M."/>
            <person name="Pimentel C."/>
            <person name="Resende D.M."/>
            <person name="Santos C.I."/>
            <person name="Clemente C."/>
            <person name="de Oliveira L.M."/>
            <person name="da Silva S.M."/>
            <person name="Costa D.A."/>
            <person name="Varela-Raposo A."/>
            <person name="Horacio E.C.A."/>
            <person name="Matos M."/>
            <person name="Flores O."/>
            <person name="Ruiz J.C."/>
            <person name="Rodrigues-Pousada C."/>
        </authorList>
    </citation>
    <scope>NUCLEOTIDE SEQUENCE [LARGE SCALE GENOMIC DNA]</scope>
    <source>
        <strain evidence="14">ATCC 19364 / DSM 1382 / NCIMB 9332 / VKM B-1759</strain>
    </source>
</reference>
<evidence type="ECO:0000256" key="8">
    <source>
        <dbReference type="ARBA" id="ARBA00023012"/>
    </source>
</evidence>
<organism evidence="13 14">
    <name type="scientific">Megalodesulfovibrio gigas (strain ATCC 19364 / DSM 1382 / NCIMB 9332 / VKM B-1759)</name>
    <name type="common">Desulfovibrio gigas</name>
    <dbReference type="NCBI Taxonomy" id="1121448"/>
    <lineage>
        <taxon>Bacteria</taxon>
        <taxon>Pseudomonadati</taxon>
        <taxon>Thermodesulfobacteriota</taxon>
        <taxon>Desulfovibrionia</taxon>
        <taxon>Desulfovibrionales</taxon>
        <taxon>Desulfovibrionaceae</taxon>
        <taxon>Megalodesulfovibrio</taxon>
    </lineage>
</organism>
<dbReference type="RefSeq" id="WP_021760600.1">
    <property type="nucleotide sequence ID" value="NC_022444.1"/>
</dbReference>
<evidence type="ECO:0000313" key="14">
    <source>
        <dbReference type="Proteomes" id="UP000016587"/>
    </source>
</evidence>
<evidence type="ECO:0000256" key="2">
    <source>
        <dbReference type="ARBA" id="ARBA00012438"/>
    </source>
</evidence>
<accession>T2GCT4</accession>
<dbReference type="InterPro" id="IPR004358">
    <property type="entry name" value="Sig_transdc_His_kin-like_C"/>
</dbReference>
<keyword evidence="10" id="KW-1133">Transmembrane helix</keyword>
<keyword evidence="10" id="KW-0472">Membrane</keyword>